<dbReference type="AlphaFoldDB" id="A0A0Q1ACU1"/>
<evidence type="ECO:0000256" key="2">
    <source>
        <dbReference type="ARBA" id="ARBA00022676"/>
    </source>
</evidence>
<dbReference type="SUPFAM" id="SSF53448">
    <property type="entry name" value="Nucleotide-diphospho-sugar transferases"/>
    <property type="match status" value="1"/>
</dbReference>
<sequence length="279" mass="31274">MSTLGVLITLYRGSDPAHVRACLDSLAAQTRPADHVVLVEDGPVLPQVEEIIRAFVAAQAPRFRVQVLRLPRNLGSGLASAEGMTVMEEDLIARLDSDDIAAPTRFEVQCEFLDRHPEIDVLGTSLAEFEVSPQEVTAVRRLPENHADIARYARINSPVNNPSVMMRASAIRRAGGYRHVHFMEDYDLYARALATGARFHNLPEPLTYFRVSPAQLKRRTGSEMFAAELQMQRRLVSYGLIGKPRAVMNFVARSAYRLLPTAMLRRAHARLFHKKPKAH</sequence>
<dbReference type="InterPro" id="IPR050834">
    <property type="entry name" value="Glycosyltransf_2"/>
</dbReference>
<dbReference type="Proteomes" id="UP000050517">
    <property type="component" value="Unassembled WGS sequence"/>
</dbReference>
<dbReference type="STRING" id="1544416.Cocul_01255"/>
<comment type="caution">
    <text evidence="5">The sequence shown here is derived from an EMBL/GenBank/DDBJ whole genome shotgun (WGS) entry which is preliminary data.</text>
</comment>
<evidence type="ECO:0000313" key="5">
    <source>
        <dbReference type="EMBL" id="KQB84454.1"/>
    </source>
</evidence>
<dbReference type="InterPro" id="IPR001173">
    <property type="entry name" value="Glyco_trans_2-like"/>
</dbReference>
<gene>
    <name evidence="5" type="primary">wbbD</name>
    <name evidence="5" type="ORF">Cocul_01255</name>
</gene>
<dbReference type="InterPro" id="IPR029044">
    <property type="entry name" value="Nucleotide-diphossugar_trans"/>
</dbReference>
<dbReference type="PANTHER" id="PTHR43685:SF5">
    <property type="entry name" value="GLYCOSYLTRANSFERASE EPSE-RELATED"/>
    <property type="match status" value="1"/>
</dbReference>
<keyword evidence="3 5" id="KW-0808">Transferase</keyword>
<dbReference type="PATRIC" id="fig|1544416.3.peg.1261"/>
<comment type="similarity">
    <text evidence="1">Belongs to the glycosyltransferase 2 family.</text>
</comment>
<evidence type="ECO:0000256" key="3">
    <source>
        <dbReference type="ARBA" id="ARBA00022679"/>
    </source>
</evidence>
<evidence type="ECO:0000256" key="1">
    <source>
        <dbReference type="ARBA" id="ARBA00006739"/>
    </source>
</evidence>
<dbReference type="RefSeq" id="WP_055122380.1">
    <property type="nucleotide sequence ID" value="NZ_LKST01000002.1"/>
</dbReference>
<keyword evidence="2 5" id="KW-0328">Glycosyltransferase</keyword>
<dbReference type="PANTHER" id="PTHR43685">
    <property type="entry name" value="GLYCOSYLTRANSFERASE"/>
    <property type="match status" value="1"/>
</dbReference>
<dbReference type="Gene3D" id="3.90.550.10">
    <property type="entry name" value="Spore Coat Polysaccharide Biosynthesis Protein SpsA, Chain A"/>
    <property type="match status" value="1"/>
</dbReference>
<evidence type="ECO:0000259" key="4">
    <source>
        <dbReference type="Pfam" id="PF00535"/>
    </source>
</evidence>
<reference evidence="5 6" key="1">
    <citation type="submission" date="2015-10" db="EMBL/GenBank/DDBJ databases">
        <title>Corynebacteirum lowii and Corynebacterium oculi species nova, derived from human clinical disease and and emended description of Corynebacterium mastiditis.</title>
        <authorList>
            <person name="Bernard K."/>
            <person name="Pacheco A.L."/>
            <person name="Mcdougall C."/>
            <person name="Burtx T."/>
            <person name="Weibe D."/>
            <person name="Tyler S."/>
            <person name="Olson A.B."/>
            <person name="Cnockaert M."/>
            <person name="Eguchi H."/>
            <person name="Kuwahara T."/>
            <person name="Nakayama-Imaohji H."/>
            <person name="Boudewijins M."/>
            <person name="Van Hoecke F."/>
            <person name="Bernier A.-M."/>
            <person name="Vandamme P."/>
        </authorList>
    </citation>
    <scope>NUCLEOTIDE SEQUENCE [LARGE SCALE GENOMIC DNA]</scope>
    <source>
        <strain evidence="5 6">NML 130210</strain>
    </source>
</reference>
<dbReference type="EC" id="2.4.1.303" evidence="5"/>
<organism evidence="5 6">
    <name type="scientific">Corynebacterium oculi</name>
    <dbReference type="NCBI Taxonomy" id="1544416"/>
    <lineage>
        <taxon>Bacteria</taxon>
        <taxon>Bacillati</taxon>
        <taxon>Actinomycetota</taxon>
        <taxon>Actinomycetes</taxon>
        <taxon>Mycobacteriales</taxon>
        <taxon>Corynebacteriaceae</taxon>
        <taxon>Corynebacterium</taxon>
    </lineage>
</organism>
<dbReference type="OrthoDB" id="7665907at2"/>
<feature type="domain" description="Glycosyltransferase 2-like" evidence="4">
    <location>
        <begin position="8"/>
        <end position="163"/>
    </location>
</feature>
<name>A0A0Q1ACU1_9CORY</name>
<dbReference type="Pfam" id="PF00535">
    <property type="entry name" value="Glycos_transf_2"/>
    <property type="match status" value="1"/>
</dbReference>
<protein>
    <submittedName>
        <fullName evidence="5">UDP-Gal:alpha-D-GlcNAc-diphosphoundecaprenol beta-1,3-galactosyltransferase</fullName>
        <ecNumber evidence="5">2.4.1.303</ecNumber>
    </submittedName>
</protein>
<proteinExistence type="inferred from homology"/>
<dbReference type="GO" id="GO:0016757">
    <property type="term" value="F:glycosyltransferase activity"/>
    <property type="evidence" value="ECO:0007669"/>
    <property type="project" value="UniProtKB-KW"/>
</dbReference>
<evidence type="ECO:0000313" key="6">
    <source>
        <dbReference type="Proteomes" id="UP000050517"/>
    </source>
</evidence>
<accession>A0A0Q1ACU1</accession>
<keyword evidence="6" id="KW-1185">Reference proteome</keyword>
<dbReference type="EMBL" id="LKST01000002">
    <property type="protein sequence ID" value="KQB84454.1"/>
    <property type="molecule type" value="Genomic_DNA"/>
</dbReference>